<reference evidence="3 4" key="1">
    <citation type="journal article" date="2024" name="Chem. Sci.">
        <title>Discovery of megapolipeptins by genome mining of a Burkholderiales bacteria collection.</title>
        <authorList>
            <person name="Paulo B.S."/>
            <person name="Recchia M.J.J."/>
            <person name="Lee S."/>
            <person name="Fergusson C.H."/>
            <person name="Romanowski S.B."/>
            <person name="Hernandez A."/>
            <person name="Krull N."/>
            <person name="Liu D.Y."/>
            <person name="Cavanagh H."/>
            <person name="Bos A."/>
            <person name="Gray C.A."/>
            <person name="Murphy B.T."/>
            <person name="Linington R.G."/>
            <person name="Eustaquio A.S."/>
        </authorList>
    </citation>
    <scope>NUCLEOTIDE SEQUENCE [LARGE SCALE GENOMIC DNA]</scope>
    <source>
        <strain evidence="3 4">RL21-008-BIB-B</strain>
    </source>
</reference>
<dbReference type="PANTHER" id="PTHR48090">
    <property type="entry name" value="UNDECAPRENYL-PHOSPHATE 4-DEOXY-4-FORMAMIDO-L-ARABINOSE TRANSFERASE-RELATED"/>
    <property type="match status" value="1"/>
</dbReference>
<dbReference type="EMBL" id="JAQQFR010000007">
    <property type="protein sequence ID" value="MFL9879122.1"/>
    <property type="molecule type" value="Genomic_DNA"/>
</dbReference>
<evidence type="ECO:0000313" key="3">
    <source>
        <dbReference type="EMBL" id="MFL9879122.1"/>
    </source>
</evidence>
<organism evidence="3 4">
    <name type="scientific">Herbaspirillum rhizosphaerae</name>
    <dbReference type="NCBI Taxonomy" id="346179"/>
    <lineage>
        <taxon>Bacteria</taxon>
        <taxon>Pseudomonadati</taxon>
        <taxon>Pseudomonadota</taxon>
        <taxon>Betaproteobacteria</taxon>
        <taxon>Burkholderiales</taxon>
        <taxon>Oxalobacteraceae</taxon>
        <taxon>Herbaspirillum</taxon>
    </lineage>
</organism>
<dbReference type="PANTHER" id="PTHR48090:SF7">
    <property type="entry name" value="RFBJ PROTEIN"/>
    <property type="match status" value="1"/>
</dbReference>
<dbReference type="InterPro" id="IPR050256">
    <property type="entry name" value="Glycosyltransferase_2"/>
</dbReference>
<feature type="transmembrane region" description="Helical" evidence="1">
    <location>
        <begin position="310"/>
        <end position="329"/>
    </location>
</feature>
<evidence type="ECO:0000259" key="2">
    <source>
        <dbReference type="Pfam" id="PF00535"/>
    </source>
</evidence>
<dbReference type="SUPFAM" id="SSF53448">
    <property type="entry name" value="Nucleotide-diphospho-sugar transferases"/>
    <property type="match status" value="1"/>
</dbReference>
<dbReference type="GO" id="GO:0016757">
    <property type="term" value="F:glycosyltransferase activity"/>
    <property type="evidence" value="ECO:0007669"/>
    <property type="project" value="UniProtKB-KW"/>
</dbReference>
<name>A0ABW8Z866_9BURK</name>
<comment type="caution">
    <text evidence="3">The sequence shown here is derived from an EMBL/GenBank/DDBJ whole genome shotgun (WGS) entry which is preliminary data.</text>
</comment>
<protein>
    <submittedName>
        <fullName evidence="3">Glycosyltransferase</fullName>
        <ecNumber evidence="3">2.4.-.-</ecNumber>
    </submittedName>
</protein>
<keyword evidence="3" id="KW-0808">Transferase</keyword>
<proteinExistence type="predicted"/>
<dbReference type="RefSeq" id="WP_408168124.1">
    <property type="nucleotide sequence ID" value="NZ_JAQQFR010000007.1"/>
</dbReference>
<sequence length="331" mass="36762">MKGKKTSFALWGLMLIMLGIFGYLIGAIMGAIMAALRLFLPLSHHVKDVVEIIIWYSATPVIFGVVLITIDLIFVVPSKRNRKKLRNEPIENTKITVVLTAYNDQESIGSSVRDFLENKLVQRVIVISNNSSDQTMEVAANAGAIVYNEEKQGYGACVMRALSEASKYEDTEIVALCEGDMTFRAYDLPKFVAYLPHADIVNGTRIVEQLQQAETQLSMFMHYGNFAVAKLLEAKYLGDATLSDVGTTYKVIRSNSLRILLKQIDSKVNLEFNPYFLEQAIRNGFSVLECPITFHPRVGISKGGNISNRVALRVGVRMIVGIIIGWSAITS</sequence>
<keyword evidence="1" id="KW-0812">Transmembrane</keyword>
<evidence type="ECO:0000313" key="4">
    <source>
        <dbReference type="Proteomes" id="UP001629214"/>
    </source>
</evidence>
<gene>
    <name evidence="3" type="ORF">PQR63_12050</name>
</gene>
<dbReference type="EC" id="2.4.-.-" evidence="3"/>
<dbReference type="Gene3D" id="3.90.550.10">
    <property type="entry name" value="Spore Coat Polysaccharide Biosynthesis Protein SpsA, Chain A"/>
    <property type="match status" value="1"/>
</dbReference>
<dbReference type="CDD" id="cd04179">
    <property type="entry name" value="DPM_DPG-synthase_like"/>
    <property type="match status" value="1"/>
</dbReference>
<feature type="transmembrane region" description="Helical" evidence="1">
    <location>
        <begin position="52"/>
        <end position="76"/>
    </location>
</feature>
<dbReference type="Proteomes" id="UP001629214">
    <property type="component" value="Unassembled WGS sequence"/>
</dbReference>
<dbReference type="InterPro" id="IPR001173">
    <property type="entry name" value="Glyco_trans_2-like"/>
</dbReference>
<dbReference type="InterPro" id="IPR029044">
    <property type="entry name" value="Nucleotide-diphossugar_trans"/>
</dbReference>
<accession>A0ABW8Z866</accession>
<dbReference type="Pfam" id="PF00535">
    <property type="entry name" value="Glycos_transf_2"/>
    <property type="match status" value="1"/>
</dbReference>
<feature type="domain" description="Glycosyltransferase 2-like" evidence="2">
    <location>
        <begin position="96"/>
        <end position="224"/>
    </location>
</feature>
<keyword evidence="3" id="KW-0328">Glycosyltransferase</keyword>
<keyword evidence="4" id="KW-1185">Reference proteome</keyword>
<evidence type="ECO:0000256" key="1">
    <source>
        <dbReference type="SAM" id="Phobius"/>
    </source>
</evidence>
<keyword evidence="1" id="KW-1133">Transmembrane helix</keyword>
<keyword evidence="1" id="KW-0472">Membrane</keyword>
<feature type="transmembrane region" description="Helical" evidence="1">
    <location>
        <begin position="12"/>
        <end position="40"/>
    </location>
</feature>